<dbReference type="PANTHER" id="PTHR24258:SF142">
    <property type="entry name" value="PEPTIDASE S1 DOMAIN-CONTAINING PROTEIN"/>
    <property type="match status" value="1"/>
</dbReference>
<dbReference type="PROSITE" id="PS50240">
    <property type="entry name" value="TRYPSIN_DOM"/>
    <property type="match status" value="1"/>
</dbReference>
<keyword evidence="3" id="KW-0325">Glycoprotein</keyword>
<dbReference type="PRINTS" id="PR00722">
    <property type="entry name" value="CHYMOTRYPSIN"/>
</dbReference>
<evidence type="ECO:0000256" key="5">
    <source>
        <dbReference type="SAM" id="MobiDB-lite"/>
    </source>
</evidence>
<dbReference type="InterPro" id="IPR001254">
    <property type="entry name" value="Trypsin_dom"/>
</dbReference>
<protein>
    <submittedName>
        <fullName evidence="8">Serine proteinase stubble-like</fullName>
    </submittedName>
</protein>
<dbReference type="SMART" id="SM00020">
    <property type="entry name" value="Tryp_SPc"/>
    <property type="match status" value="1"/>
</dbReference>
<dbReference type="GO" id="GO:0006508">
    <property type="term" value="P:proteolysis"/>
    <property type="evidence" value="ECO:0007669"/>
    <property type="project" value="InterPro"/>
</dbReference>
<dbReference type="InterPro" id="IPR043504">
    <property type="entry name" value="Peptidase_S1_PA_chymotrypsin"/>
</dbReference>
<evidence type="ECO:0000256" key="6">
    <source>
        <dbReference type="SAM" id="SignalP"/>
    </source>
</evidence>
<dbReference type="SUPFAM" id="SSF50494">
    <property type="entry name" value="Trypsin-like serine proteases"/>
    <property type="match status" value="1"/>
</dbReference>
<feature type="domain" description="Peptidase S1" evidence="7">
    <location>
        <begin position="676"/>
        <end position="931"/>
    </location>
</feature>
<dbReference type="AlphaFoldDB" id="A0A6A7G1G7"/>
<evidence type="ECO:0000256" key="4">
    <source>
        <dbReference type="ARBA" id="ARBA00024195"/>
    </source>
</evidence>
<evidence type="ECO:0000313" key="8">
    <source>
        <dbReference type="EMBL" id="LAC23875.1"/>
    </source>
</evidence>
<keyword evidence="1 6" id="KW-0732">Signal</keyword>
<feature type="region of interest" description="Disordered" evidence="5">
    <location>
        <begin position="43"/>
        <end position="88"/>
    </location>
</feature>
<evidence type="ECO:0000256" key="2">
    <source>
        <dbReference type="ARBA" id="ARBA00023157"/>
    </source>
</evidence>
<comment type="similarity">
    <text evidence="4">Belongs to the peptidase S1 family. CLIP subfamily.</text>
</comment>
<dbReference type="FunFam" id="2.40.10.10:FF:000002">
    <property type="entry name" value="Transmembrane protease serine"/>
    <property type="match status" value="1"/>
</dbReference>
<accession>A0A6A7G1G7</accession>
<dbReference type="GO" id="GO:0004252">
    <property type="term" value="F:serine-type endopeptidase activity"/>
    <property type="evidence" value="ECO:0007669"/>
    <property type="project" value="InterPro"/>
</dbReference>
<feature type="compositionally biased region" description="Polar residues" evidence="5">
    <location>
        <begin position="50"/>
        <end position="62"/>
    </location>
</feature>
<dbReference type="Gene3D" id="2.40.10.10">
    <property type="entry name" value="Trypsin-like serine proteases"/>
    <property type="match status" value="2"/>
</dbReference>
<dbReference type="PANTHER" id="PTHR24258">
    <property type="entry name" value="SERINE PROTEASE-RELATED"/>
    <property type="match status" value="1"/>
</dbReference>
<reference evidence="8" key="1">
    <citation type="submission" date="2017-11" db="EMBL/GenBank/DDBJ databases">
        <title>The sensing device of the deep-sea amphipod.</title>
        <authorList>
            <person name="Kobayashi H."/>
            <person name="Nagahama T."/>
            <person name="Arai W."/>
            <person name="Sasagawa Y."/>
            <person name="Umeda M."/>
            <person name="Hayashi T."/>
            <person name="Nikaido I."/>
            <person name="Watanabe H."/>
            <person name="Oguri K."/>
            <person name="Kitazato H."/>
            <person name="Fujioka K."/>
            <person name="Kido Y."/>
            <person name="Takami H."/>
        </authorList>
    </citation>
    <scope>NUCLEOTIDE SEQUENCE</scope>
    <source>
        <tissue evidence="8">Whole body</tissue>
    </source>
</reference>
<dbReference type="InterPro" id="IPR001314">
    <property type="entry name" value="Peptidase_S1A"/>
</dbReference>
<evidence type="ECO:0000259" key="7">
    <source>
        <dbReference type="PROSITE" id="PS50240"/>
    </source>
</evidence>
<feature type="chain" id="PRO_5025496061" evidence="6">
    <location>
        <begin position="17"/>
        <end position="932"/>
    </location>
</feature>
<evidence type="ECO:0000256" key="1">
    <source>
        <dbReference type="ARBA" id="ARBA00022729"/>
    </source>
</evidence>
<organism evidence="8">
    <name type="scientific">Hirondellea gigas</name>
    <dbReference type="NCBI Taxonomy" id="1518452"/>
    <lineage>
        <taxon>Eukaryota</taxon>
        <taxon>Metazoa</taxon>
        <taxon>Ecdysozoa</taxon>
        <taxon>Arthropoda</taxon>
        <taxon>Crustacea</taxon>
        <taxon>Multicrustacea</taxon>
        <taxon>Malacostraca</taxon>
        <taxon>Eumalacostraca</taxon>
        <taxon>Peracarida</taxon>
        <taxon>Amphipoda</taxon>
        <taxon>Amphilochidea</taxon>
        <taxon>Lysianassida</taxon>
        <taxon>Lysianassidira</taxon>
        <taxon>Lysianassoidea</taxon>
        <taxon>Lysianassidae</taxon>
        <taxon>Hirondellea</taxon>
    </lineage>
</organism>
<proteinExistence type="evidence at transcript level"/>
<dbReference type="InterPro" id="IPR009003">
    <property type="entry name" value="Peptidase_S1_PA"/>
</dbReference>
<dbReference type="Pfam" id="PF00089">
    <property type="entry name" value="Trypsin"/>
    <property type="match status" value="1"/>
</dbReference>
<evidence type="ECO:0000256" key="3">
    <source>
        <dbReference type="ARBA" id="ARBA00023180"/>
    </source>
</evidence>
<name>A0A6A7G1G7_9CRUS</name>
<dbReference type="CDD" id="cd00190">
    <property type="entry name" value="Tryp_SPc"/>
    <property type="match status" value="1"/>
</dbReference>
<dbReference type="EMBL" id="IACT01004694">
    <property type="protein sequence ID" value="LAC23875.1"/>
    <property type="molecule type" value="mRNA"/>
</dbReference>
<keyword evidence="2" id="KW-1015">Disulfide bond</keyword>
<sequence>MKITIVLAMLLAVSGAFPDSAWSWGSENKDADTKVSETAVETAALDEPSRTSGARQLPQSSVIADIPPSQFRNPLPLEPHSSSSSSGGVQEALLVAAATTSDGNDPAREARFLGIADTLCDWGVGISCDNRIKKKGHGYPPSIPSQYGVPHHYDTYGGQYASAYATDFGAQHIHTKPKGHKGIKKGSTGVSDLISGFLNSYTKPKTDKKAYIPSKLHTYLPPSHPHTDYGVPIYVAKPAYVAPAYVAPKPAYIEHKPAYKPYKPAYAATKPLYAAPKPAYIAPKPAYSAPKPTYVQSSYSSHAVIHQKPKYVHSPVKVATVHTHTVVPVDVTKVQHLHSHTHVYHGAQIIKPGNKGYVTHHTPSFGYDNHFHKKSDNNGNTILSSQGDSFASGTSFVSSSSGTSVGSSFGSGASHVSTNGFTVPLQVSGSTSINHNANPFEAQTFSTGISNSNGFSSHTKFISNNQHTQFQNQNGFQVSAFQPSQSEFGFKPSITIEDMINHNHISQFSRTIYRTDCHCISTQFCSAENIVRGDRDLSHVIDARNNRNVVYSNDTSAENETLAETRTFNISEDASEAIEDTTDYPTYYEYDEYDTENSTLDNNSTAENSTDVPNVVRRRRDVEETEEANFSDVQGRQLTGYTPGSHGCGAGTVCCKRPIYNPARALPVCGISNDENIHGRIKTKYHEAGRAGFGEYPWQAAILRRSAGDLVYVCGATLIDNQYLATAAHCVKDLEMGVLKVRLGEWDTRDKIEFYPHVEFEVSGVYIHPEFYEGNLENDIALIRTLTRVEYSKYPHISPACLPTSGASFTGQVCRITGWGKNAWGSEGEFQAILRETVVPVMDKRICQQVMRTTRLGANYNLHQGMMCAGGEENVDACKGDGGGPLVCQGSSGEFQLAGIVSWGIGCGEKGIPGIYVDVPYYIDWINSIIRA</sequence>
<dbReference type="FunFam" id="2.40.10.10:FF:000028">
    <property type="entry name" value="Serine protease easter"/>
    <property type="match status" value="1"/>
</dbReference>
<feature type="signal peptide" evidence="6">
    <location>
        <begin position="1"/>
        <end position="16"/>
    </location>
</feature>